<comment type="caution">
    <text evidence="1">The sequence shown here is derived from an EMBL/GenBank/DDBJ whole genome shotgun (WGS) entry which is preliminary data.</text>
</comment>
<reference evidence="2" key="1">
    <citation type="journal article" date="2016" name="Nat. Biotechnol.">
        <title>Sequencing wild and cultivated cassava and related species reveals extensive interspecific hybridization and genetic diversity.</title>
        <authorList>
            <person name="Bredeson J.V."/>
            <person name="Lyons J.B."/>
            <person name="Prochnik S.E."/>
            <person name="Wu G.A."/>
            <person name="Ha C.M."/>
            <person name="Edsinger-Gonzales E."/>
            <person name="Grimwood J."/>
            <person name="Schmutz J."/>
            <person name="Rabbi I.Y."/>
            <person name="Egesi C."/>
            <person name="Nauluvula P."/>
            <person name="Lebot V."/>
            <person name="Ndunguru J."/>
            <person name="Mkamilo G."/>
            <person name="Bart R.S."/>
            <person name="Setter T.L."/>
            <person name="Gleadow R.M."/>
            <person name="Kulakow P."/>
            <person name="Ferguson M.E."/>
            <person name="Rounsley S."/>
            <person name="Rokhsar D.S."/>
        </authorList>
    </citation>
    <scope>NUCLEOTIDE SEQUENCE [LARGE SCALE GENOMIC DNA]</scope>
    <source>
        <strain evidence="2">cv. AM560-2</strain>
    </source>
</reference>
<accession>A0ACB7H013</accession>
<evidence type="ECO:0000313" key="2">
    <source>
        <dbReference type="Proteomes" id="UP000091857"/>
    </source>
</evidence>
<name>A0ACB7H013_MANES</name>
<dbReference type="EMBL" id="CM004396">
    <property type="protein sequence ID" value="KAG8645892.1"/>
    <property type="molecule type" value="Genomic_DNA"/>
</dbReference>
<protein>
    <submittedName>
        <fullName evidence="1">Uncharacterized protein</fullName>
    </submittedName>
</protein>
<gene>
    <name evidence="1" type="ORF">MANES_10G105170v8</name>
</gene>
<proteinExistence type="predicted"/>
<sequence>MGFNQLADPKPHAVCVPYPAQGHINPMFKLAKLLHFNGFHITFVNTDYNHKRLLKSTGPNSLAGSPDFRFESIPDGLPVTDDDNTTQDIPSLCDSTSKHCLIPFRNLLHRLNNDSSSSCASSSSDVPPVSCIVSDGSMSFTVEAAEELGLPRVLFWTPSACGVLAYAHYPLLVERGLVPLKDAIYLTNGFLETTIDWIPAMKNIRLKDLPSFIRTTDPNSIMLNYVPNEISKIPRASALILNTFDALEQDVLDVLSSMFPLVYSIGPLHSLLSYHISDDHELKTLGSNLWKEDTECIKWLDSQKPNSVIYVNFGSIAVMSSLQLIEFAWGLANSKKPFLWIMRPDLVTGDSMIVPPEFLAETNGRGIIAGWCPQEKVLNHPSIGGFLSHMGWNSTIESVTAGVPLLCWPFFAEQQTNCWFACNEWSIGVEINNDAKRDEVENLVRKLMGEEGKEMKKRAMEWKEKAEEAIRPSGSSYQNFQKLTAVLTNKQIN</sequence>
<dbReference type="Proteomes" id="UP000091857">
    <property type="component" value="Chromosome 10"/>
</dbReference>
<evidence type="ECO:0000313" key="1">
    <source>
        <dbReference type="EMBL" id="KAG8645892.1"/>
    </source>
</evidence>
<organism evidence="1 2">
    <name type="scientific">Manihot esculenta</name>
    <name type="common">Cassava</name>
    <name type="synonym">Jatropha manihot</name>
    <dbReference type="NCBI Taxonomy" id="3983"/>
    <lineage>
        <taxon>Eukaryota</taxon>
        <taxon>Viridiplantae</taxon>
        <taxon>Streptophyta</taxon>
        <taxon>Embryophyta</taxon>
        <taxon>Tracheophyta</taxon>
        <taxon>Spermatophyta</taxon>
        <taxon>Magnoliopsida</taxon>
        <taxon>eudicotyledons</taxon>
        <taxon>Gunneridae</taxon>
        <taxon>Pentapetalae</taxon>
        <taxon>rosids</taxon>
        <taxon>fabids</taxon>
        <taxon>Malpighiales</taxon>
        <taxon>Euphorbiaceae</taxon>
        <taxon>Crotonoideae</taxon>
        <taxon>Manihoteae</taxon>
        <taxon>Manihot</taxon>
    </lineage>
</organism>
<keyword evidence="2" id="KW-1185">Reference proteome</keyword>